<evidence type="ECO:0000313" key="1">
    <source>
        <dbReference type="EMBL" id="SVD99100.1"/>
    </source>
</evidence>
<dbReference type="InterPro" id="IPR011727">
    <property type="entry name" value="CHP02117"/>
</dbReference>
<gene>
    <name evidence="1" type="ORF">METZ01_LOCUS451954</name>
</gene>
<dbReference type="AlphaFoldDB" id="A0A382ZUX7"/>
<reference evidence="1" key="1">
    <citation type="submission" date="2018-05" db="EMBL/GenBank/DDBJ databases">
        <authorList>
            <person name="Lanie J.A."/>
            <person name="Ng W.-L."/>
            <person name="Kazmierczak K.M."/>
            <person name="Andrzejewski T.M."/>
            <person name="Davidsen T.M."/>
            <person name="Wayne K.J."/>
            <person name="Tettelin H."/>
            <person name="Glass J.I."/>
            <person name="Rusch D."/>
            <person name="Podicherti R."/>
            <person name="Tsui H.-C.T."/>
            <person name="Winkler M.E."/>
        </authorList>
    </citation>
    <scope>NUCLEOTIDE SEQUENCE</scope>
</reference>
<evidence type="ECO:0008006" key="2">
    <source>
        <dbReference type="Google" id="ProtNLM"/>
    </source>
</evidence>
<organism evidence="1">
    <name type="scientific">marine metagenome</name>
    <dbReference type="NCBI Taxonomy" id="408172"/>
    <lineage>
        <taxon>unclassified sequences</taxon>
        <taxon>metagenomes</taxon>
        <taxon>ecological metagenomes</taxon>
    </lineage>
</organism>
<accession>A0A382ZUX7</accession>
<name>A0A382ZUX7_9ZZZZ</name>
<proteinExistence type="predicted"/>
<dbReference type="Pfam" id="PF09601">
    <property type="entry name" value="DUF2459"/>
    <property type="match status" value="1"/>
</dbReference>
<dbReference type="EMBL" id="UINC01186737">
    <property type="protein sequence ID" value="SVD99100.1"/>
    <property type="molecule type" value="Genomic_DNA"/>
</dbReference>
<sequence length="67" mass="7327">MLGQGIYEKSIFFKSTGGYQITNTCNTWVAEALETSGVPVDSFLTLTAGSVLRQTKKAVLEYKCCLD</sequence>
<protein>
    <recommendedName>
        <fullName evidence="2">DUF2459 domain-containing protein</fullName>
    </recommendedName>
</protein>